<reference evidence="8 9" key="1">
    <citation type="journal article" date="2011" name="Stand. Genomic Sci.">
        <title>Complete genome of the onion pathogen Enterobacter cloacae EcWSU1.</title>
        <authorList>
            <person name="Humann J.L."/>
            <person name="Wildung M."/>
            <person name="Cheng C.H."/>
            <person name="Lee T."/>
            <person name="Stewart J.E."/>
            <person name="Drew J.C."/>
            <person name="Triplett E.W."/>
            <person name="Main D."/>
            <person name="Schroeder B.K."/>
        </authorList>
    </citation>
    <scope>NUCLEOTIDE SEQUENCE [LARGE SCALE GENOMIC DNA]</scope>
    <source>
        <strain evidence="8 9">EcWSU1</strain>
    </source>
</reference>
<name>G8LM04_9ENTR</name>
<dbReference type="CDD" id="cd02218">
    <property type="entry name" value="cupin_PGI"/>
    <property type="match status" value="1"/>
</dbReference>
<evidence type="ECO:0000256" key="5">
    <source>
        <dbReference type="ARBA" id="ARBA00023152"/>
    </source>
</evidence>
<protein>
    <recommendedName>
        <fullName evidence="3">glucose-6-phosphate isomerase</fullName>
        <ecNumber evidence="3">5.3.1.9</ecNumber>
    </recommendedName>
</protein>
<dbReference type="GO" id="GO:0004347">
    <property type="term" value="F:glucose-6-phosphate isomerase activity"/>
    <property type="evidence" value="ECO:0007669"/>
    <property type="project" value="UniProtKB-EC"/>
</dbReference>
<evidence type="ECO:0000259" key="7">
    <source>
        <dbReference type="Pfam" id="PF06560"/>
    </source>
</evidence>
<dbReference type="HOGENOM" id="CLU_105797_0_0_6"/>
<dbReference type="UniPathway" id="UPA00109">
    <property type="reaction ID" value="UER00181"/>
</dbReference>
<dbReference type="GO" id="GO:0006096">
    <property type="term" value="P:glycolytic process"/>
    <property type="evidence" value="ECO:0007669"/>
    <property type="project" value="UniProtKB-UniPathway"/>
</dbReference>
<dbReference type="EC" id="5.3.1.9" evidence="3"/>
<accession>G8LM04</accession>
<dbReference type="Pfam" id="PF06560">
    <property type="entry name" value="GPI"/>
    <property type="match status" value="1"/>
</dbReference>
<comment type="pathway">
    <text evidence="1">Carbohydrate degradation; glycolysis; D-glyceraldehyde 3-phosphate and glycerone phosphate from D-glucose: step 2/4.</text>
</comment>
<dbReference type="GO" id="GO:0006094">
    <property type="term" value="P:gluconeogenesis"/>
    <property type="evidence" value="ECO:0007669"/>
    <property type="project" value="UniProtKB-KW"/>
</dbReference>
<dbReference type="InterPro" id="IPR014710">
    <property type="entry name" value="RmlC-like_jellyroll"/>
</dbReference>
<evidence type="ECO:0000256" key="1">
    <source>
        <dbReference type="ARBA" id="ARBA00004926"/>
    </source>
</evidence>
<dbReference type="eggNOG" id="COG2140">
    <property type="taxonomic scope" value="Bacteria"/>
</dbReference>
<dbReference type="InterPro" id="IPR010551">
    <property type="entry name" value="G6P_isomerase_prok"/>
</dbReference>
<dbReference type="KEGG" id="eec:EcWSU1_00648"/>
<dbReference type="EMBL" id="CP002886">
    <property type="protein sequence ID" value="AEW72088.1"/>
    <property type="molecule type" value="Genomic_DNA"/>
</dbReference>
<keyword evidence="8" id="KW-0413">Isomerase</keyword>
<proteinExistence type="inferred from homology"/>
<dbReference type="GO" id="GO:0005737">
    <property type="term" value="C:cytoplasm"/>
    <property type="evidence" value="ECO:0007669"/>
    <property type="project" value="InterPro"/>
</dbReference>
<keyword evidence="4" id="KW-0312">Gluconeogenesis</keyword>
<dbReference type="Gene3D" id="2.60.120.10">
    <property type="entry name" value="Jelly Rolls"/>
    <property type="match status" value="1"/>
</dbReference>
<gene>
    <name evidence="8" type="primary">pgiA</name>
    <name evidence="8" type="ORF">EcWSU1_00648</name>
</gene>
<dbReference type="SUPFAM" id="SSF51182">
    <property type="entry name" value="RmlC-like cupins"/>
    <property type="match status" value="1"/>
</dbReference>
<sequence>MIHLTHCAFDAQVNRLNCYAGRVVLLGPEKTMTSDIILPPLVAWASGTLARGALILKSTRLADLNGLFADRDAWAQCDPHQTVYDVEMLESPAQEGALFVGVTHLHAGKIGREFFMTRGHFHQRREQGEVYFGLRGSGLLLLQTTSGETRLECVMPGSVHIIAPFTAHRLINTGETTLSSLAVWPAVAGHDYAALPHGFAVRVLATDGGWEVQNG</sequence>
<keyword evidence="5" id="KW-0324">Glycolysis</keyword>
<dbReference type="AlphaFoldDB" id="G8LM04"/>
<evidence type="ECO:0000256" key="3">
    <source>
        <dbReference type="ARBA" id="ARBA00011952"/>
    </source>
</evidence>
<evidence type="ECO:0000256" key="4">
    <source>
        <dbReference type="ARBA" id="ARBA00022432"/>
    </source>
</evidence>
<dbReference type="Proteomes" id="UP000007838">
    <property type="component" value="Chromosome"/>
</dbReference>
<feature type="domain" description="Glucose-6-phosphate isomerase prokaryote" evidence="7">
    <location>
        <begin position="60"/>
        <end position="210"/>
    </location>
</feature>
<evidence type="ECO:0000256" key="6">
    <source>
        <dbReference type="ARBA" id="ARBA00029321"/>
    </source>
</evidence>
<comment type="similarity">
    <text evidence="2">Belongs to the archaeal-type GPI family.</text>
</comment>
<dbReference type="InterPro" id="IPR011051">
    <property type="entry name" value="RmlC_Cupin_sf"/>
</dbReference>
<evidence type="ECO:0000256" key="2">
    <source>
        <dbReference type="ARBA" id="ARBA00006542"/>
    </source>
</evidence>
<organism evidence="8 9">
    <name type="scientific">Enterobacter ludwigii</name>
    <dbReference type="NCBI Taxonomy" id="299767"/>
    <lineage>
        <taxon>Bacteria</taxon>
        <taxon>Pseudomonadati</taxon>
        <taxon>Pseudomonadota</taxon>
        <taxon>Gammaproteobacteria</taxon>
        <taxon>Enterobacterales</taxon>
        <taxon>Enterobacteriaceae</taxon>
        <taxon>Enterobacter</taxon>
        <taxon>Enterobacter cloacae complex</taxon>
    </lineage>
</organism>
<comment type="catalytic activity">
    <reaction evidence="6">
        <text>alpha-D-glucose 6-phosphate = beta-D-fructose 6-phosphate</text>
        <dbReference type="Rhea" id="RHEA:11816"/>
        <dbReference type="ChEBI" id="CHEBI:57634"/>
        <dbReference type="ChEBI" id="CHEBI:58225"/>
        <dbReference type="EC" id="5.3.1.9"/>
    </reaction>
</comment>
<evidence type="ECO:0000313" key="9">
    <source>
        <dbReference type="Proteomes" id="UP000007838"/>
    </source>
</evidence>
<evidence type="ECO:0000313" key="8">
    <source>
        <dbReference type="EMBL" id="AEW72088.1"/>
    </source>
</evidence>